<gene>
    <name evidence="3" type="ORF">HGH91_12985</name>
</gene>
<reference evidence="3 4" key="1">
    <citation type="submission" date="2020-04" db="EMBL/GenBank/DDBJ databases">
        <authorList>
            <person name="Yin C."/>
        </authorList>
    </citation>
    <scope>NUCLEOTIDE SEQUENCE [LARGE SCALE GENOMIC DNA]</scope>
    <source>
        <strain evidence="3 4">Ak56</strain>
    </source>
</reference>
<comment type="caution">
    <text evidence="3">The sequence shown here is derived from an EMBL/GenBank/DDBJ whole genome shotgun (WGS) entry which is preliminary data.</text>
</comment>
<dbReference type="CDD" id="cd10449">
    <property type="entry name" value="GIY-YIG_SLX1_like"/>
    <property type="match status" value="1"/>
</dbReference>
<dbReference type="Proteomes" id="UP000552864">
    <property type="component" value="Unassembled WGS sequence"/>
</dbReference>
<dbReference type="PANTHER" id="PTHR34477">
    <property type="entry name" value="UPF0213 PROTEIN YHBQ"/>
    <property type="match status" value="1"/>
</dbReference>
<organism evidence="3 4">
    <name type="scientific">Chitinophaga eiseniae</name>
    <dbReference type="NCBI Taxonomy" id="634771"/>
    <lineage>
        <taxon>Bacteria</taxon>
        <taxon>Pseudomonadati</taxon>
        <taxon>Bacteroidota</taxon>
        <taxon>Chitinophagia</taxon>
        <taxon>Chitinophagales</taxon>
        <taxon>Chitinophagaceae</taxon>
        <taxon>Chitinophaga</taxon>
    </lineage>
</organism>
<dbReference type="PROSITE" id="PS50164">
    <property type="entry name" value="GIY_YIG"/>
    <property type="match status" value="1"/>
</dbReference>
<evidence type="ECO:0000313" key="3">
    <source>
        <dbReference type="EMBL" id="NLR79544.1"/>
    </source>
</evidence>
<protein>
    <submittedName>
        <fullName evidence="3">GIY-YIG nuclease family protein</fullName>
    </submittedName>
</protein>
<dbReference type="PANTHER" id="PTHR34477:SF1">
    <property type="entry name" value="UPF0213 PROTEIN YHBQ"/>
    <property type="match status" value="1"/>
</dbReference>
<dbReference type="Pfam" id="PF01541">
    <property type="entry name" value="GIY-YIG"/>
    <property type="match status" value="1"/>
</dbReference>
<keyword evidence="4" id="KW-1185">Reference proteome</keyword>
<dbReference type="SUPFAM" id="SSF82771">
    <property type="entry name" value="GIY-YIG endonuclease"/>
    <property type="match status" value="1"/>
</dbReference>
<dbReference type="InterPro" id="IPR000305">
    <property type="entry name" value="GIY-YIG_endonuc"/>
</dbReference>
<sequence length="82" mass="9425">MPHYVYILQSLSTGRYYAGETADVSVRLSKHNSRSTTSTRYGVPWRVIHVILCETKKIALQLEKQIKKRGISRWLFDQGVAS</sequence>
<feature type="domain" description="GIY-YIG" evidence="2">
    <location>
        <begin position="1"/>
        <end position="78"/>
    </location>
</feature>
<proteinExistence type="inferred from homology"/>
<dbReference type="InterPro" id="IPR050190">
    <property type="entry name" value="UPF0213_domain"/>
</dbReference>
<dbReference type="AlphaFoldDB" id="A0A847SHC7"/>
<dbReference type="RefSeq" id="WP_168738835.1">
    <property type="nucleotide sequence ID" value="NZ_JABAHZ010000002.1"/>
</dbReference>
<evidence type="ECO:0000313" key="4">
    <source>
        <dbReference type="Proteomes" id="UP000552864"/>
    </source>
</evidence>
<dbReference type="InterPro" id="IPR035901">
    <property type="entry name" value="GIY-YIG_endonuc_sf"/>
</dbReference>
<evidence type="ECO:0000256" key="1">
    <source>
        <dbReference type="ARBA" id="ARBA00007435"/>
    </source>
</evidence>
<comment type="similarity">
    <text evidence="1">Belongs to the UPF0213 family.</text>
</comment>
<dbReference type="EMBL" id="JABAHZ010000002">
    <property type="protein sequence ID" value="NLR79544.1"/>
    <property type="molecule type" value="Genomic_DNA"/>
</dbReference>
<accession>A0A847SHC7</accession>
<evidence type="ECO:0000259" key="2">
    <source>
        <dbReference type="PROSITE" id="PS50164"/>
    </source>
</evidence>
<name>A0A847SHC7_9BACT</name>
<dbReference type="Gene3D" id="3.40.1440.10">
    <property type="entry name" value="GIY-YIG endonuclease"/>
    <property type="match status" value="1"/>
</dbReference>